<evidence type="ECO:0000256" key="1">
    <source>
        <dbReference type="ARBA" id="ARBA00022729"/>
    </source>
</evidence>
<feature type="chain" id="PRO_5009951144" evidence="2">
    <location>
        <begin position="31"/>
        <end position="929"/>
    </location>
</feature>
<dbReference type="Pfam" id="PF07532">
    <property type="entry name" value="Big_4"/>
    <property type="match status" value="1"/>
</dbReference>
<sequence>MNKNKKYFSVLSSAALGVLIASAVSSTASAKVTDYVAKDASGRTISFNLDALLKDYENKFSTGTSPMFDEYMKDAANLVAFKDDKTGLVSAKTVLDAYTDAVIKDGGKTFVLDTVTEAAKDADLAKDVTIGYECKADGTVDAVTPVDPSKVVKSVSAITATTNAGTVATLPSTVSVTLGDGTTKDVAITWSAAATTASTYATTGTVTVSGTLADYNNYAVSATVTVNGVLGVQSVTPINASQLVVTFNQAVDKTTAENPGSYTINGVAGDAAASANTLIPTAGLIGGAKLQADEKTVILTLNQTNVVYAKNKALAVVVNGVQGKNDSSKVVSNYASSVILNDTVAPTIASVTSKAITTTTVVKVKFSEPVKLDASAVYKINGEAATPAADTDDLYTVDLTTTTPLIAGQSYTLDIYNIPDTADTILSVAKSNKVTATQSFTVAKQDSTKGLQSATVSDDNKIVLMFADDMDKTSVEAVGNIKLLDEKGTALTAGTDFAVAQDSKDKKKATLTIDNSSADLYKDVNTRKLTLIVTDAVKDSLGNKAPVVNQAVTLTKDTVAPKATSARVLKNAAGDVTGFEVTYDANLKVSTPITTAIRAINASGKEITTGLGLGTSTGAVVATDQNKLTVSFTAVTMTSDISGQIKLILPEIATLVDDSTQANKAVATTLNVDLGASDSTGLKAAIANGVGDNKYTVTFNKAVDASSAINTQNYKLNGVVIPTTSVVTYDPSTKIATIEVPASFATKDDTSAMLTVSSVKSYDGTEALAATAGKVTLVDKVAPVLSSAVLNADNTLTITFDEKLGTAPVIGDLDIKVNGTTITVAGTPAIAVTAGVGSDAGKYTINLNGLIKYDGTSKTYLDLNADGTVDPTEPVFATSDITTKADNLLKNNALVTSITVGTKATGALTAADAASTPNKAKNGVVITVK</sequence>
<evidence type="ECO:0000259" key="3">
    <source>
        <dbReference type="Pfam" id="PF07532"/>
    </source>
</evidence>
<dbReference type="RefSeq" id="WP_007062477.1">
    <property type="nucleotide sequence ID" value="NZ_ACVI01000069.1"/>
</dbReference>
<dbReference type="eggNOG" id="COG2247">
    <property type="taxonomic scope" value="Bacteria"/>
</dbReference>
<evidence type="ECO:0000313" key="5">
    <source>
        <dbReference type="Proteomes" id="UP000004198"/>
    </source>
</evidence>
<gene>
    <name evidence="4" type="ORF">CcarbDRAFT_3592</name>
</gene>
<comment type="caution">
    <text evidence="4">The sequence shown here is derived from an EMBL/GenBank/DDBJ whole genome shotgun (WGS) entry which is preliminary data.</text>
</comment>
<dbReference type="Proteomes" id="UP000004198">
    <property type="component" value="Unassembled WGS sequence"/>
</dbReference>
<dbReference type="InterPro" id="IPR014755">
    <property type="entry name" value="Cu-Rt/internalin_Ig-like"/>
</dbReference>
<dbReference type="OrthoDB" id="1706086at2"/>
<dbReference type="STRING" id="536227.Ccar_22565"/>
<feature type="signal peptide" evidence="2">
    <location>
        <begin position="1"/>
        <end position="30"/>
    </location>
</feature>
<dbReference type="KEGG" id="cck:Ccar_22565"/>
<evidence type="ECO:0000256" key="2">
    <source>
        <dbReference type="SAM" id="SignalP"/>
    </source>
</evidence>
<accession>C6PXS5</accession>
<keyword evidence="1 2" id="KW-0732">Signal</keyword>
<dbReference type="EMBL" id="ACVI01000069">
    <property type="protein sequence ID" value="EET85956.1"/>
    <property type="molecule type" value="Genomic_DNA"/>
</dbReference>
<dbReference type="AlphaFoldDB" id="C6PXS5"/>
<protein>
    <submittedName>
        <fullName evidence="4">Ig domain protein</fullName>
    </submittedName>
</protein>
<feature type="domain" description="Bacterial Ig-like" evidence="3">
    <location>
        <begin position="157"/>
        <end position="215"/>
    </location>
</feature>
<keyword evidence="5" id="KW-1185">Reference proteome</keyword>
<evidence type="ECO:0000313" key="4">
    <source>
        <dbReference type="EMBL" id="EET85956.1"/>
    </source>
</evidence>
<name>C6PXS5_9CLOT</name>
<organism evidence="4 5">
    <name type="scientific">Clostridium carboxidivorans P7</name>
    <dbReference type="NCBI Taxonomy" id="536227"/>
    <lineage>
        <taxon>Bacteria</taxon>
        <taxon>Bacillati</taxon>
        <taxon>Bacillota</taxon>
        <taxon>Clostridia</taxon>
        <taxon>Eubacteriales</taxon>
        <taxon>Clostridiaceae</taxon>
        <taxon>Clostridium</taxon>
    </lineage>
</organism>
<proteinExistence type="predicted"/>
<dbReference type="PATRIC" id="fig|536227.13.peg.4668"/>
<dbReference type="InterPro" id="IPR011081">
    <property type="entry name" value="Big_4"/>
</dbReference>
<reference evidence="4 5" key="1">
    <citation type="submission" date="2009-06" db="EMBL/GenBank/DDBJ databases">
        <title>The draft genome of Clostridium carboxidivorans P7.</title>
        <authorList>
            <consortium name="US DOE Joint Genome Institute (JGI-PGF)"/>
            <person name="Lucas S."/>
            <person name="Copeland A."/>
            <person name="Lapidus A."/>
            <person name="Glavina del Rio T."/>
            <person name="Tice H."/>
            <person name="Bruce D."/>
            <person name="Goodwin L."/>
            <person name="Pitluck S."/>
            <person name="Larimer F."/>
            <person name="Land M.L."/>
            <person name="Hauser L."/>
            <person name="Hemme C.L."/>
        </authorList>
    </citation>
    <scope>NUCLEOTIDE SEQUENCE [LARGE SCALE GENOMIC DNA]</scope>
    <source>
        <strain evidence="4 5">P7</strain>
    </source>
</reference>
<dbReference type="Gene3D" id="2.60.40.1220">
    <property type="match status" value="4"/>
</dbReference>